<accession>A0ABU1IG59</accession>
<evidence type="ECO:0000313" key="1">
    <source>
        <dbReference type="EMBL" id="MDR6216214.1"/>
    </source>
</evidence>
<keyword evidence="2" id="KW-1185">Reference proteome</keyword>
<comment type="caution">
    <text evidence="1">The sequence shown here is derived from an EMBL/GenBank/DDBJ whole genome shotgun (WGS) entry which is preliminary data.</text>
</comment>
<dbReference type="Proteomes" id="UP001267710">
    <property type="component" value="Unassembled WGS sequence"/>
</dbReference>
<gene>
    <name evidence="1" type="ORF">QE399_003903</name>
</gene>
<proteinExistence type="predicted"/>
<name>A0ABU1IG59_9BURK</name>
<reference evidence="1 2" key="1">
    <citation type="submission" date="2023-08" db="EMBL/GenBank/DDBJ databases">
        <title>Functional and genomic diversity of the sorghum phyllosphere microbiome.</title>
        <authorList>
            <person name="Shade A."/>
        </authorList>
    </citation>
    <scope>NUCLEOTIDE SEQUENCE [LARGE SCALE GENOMIC DNA]</scope>
    <source>
        <strain evidence="1 2">SORGH_AS_0335</strain>
    </source>
</reference>
<sequence length="56" mass="5913">MDPKAVDAALAQAQATEAVLRAFVDDMVKHFEGGYEPLAVAIARVYVAKLPAPQSA</sequence>
<protein>
    <submittedName>
        <fullName evidence="1">Phage/plasmid-associated DNA primase</fullName>
    </submittedName>
</protein>
<organism evidence="1 2">
    <name type="scientific">Paracidovorax wautersii</name>
    <dbReference type="NCBI Taxonomy" id="1177982"/>
    <lineage>
        <taxon>Bacteria</taxon>
        <taxon>Pseudomonadati</taxon>
        <taxon>Pseudomonadota</taxon>
        <taxon>Betaproteobacteria</taxon>
        <taxon>Burkholderiales</taxon>
        <taxon>Comamonadaceae</taxon>
        <taxon>Paracidovorax</taxon>
    </lineage>
</organism>
<evidence type="ECO:0000313" key="2">
    <source>
        <dbReference type="Proteomes" id="UP001267710"/>
    </source>
</evidence>
<dbReference type="EMBL" id="JAVIZX010000001">
    <property type="protein sequence ID" value="MDR6216214.1"/>
    <property type="molecule type" value="Genomic_DNA"/>
</dbReference>
<dbReference type="RefSeq" id="WP_309831455.1">
    <property type="nucleotide sequence ID" value="NZ_JAVIZX010000001.1"/>
</dbReference>